<protein>
    <submittedName>
        <fullName evidence="1">NAD(P)-binding domain-containing protein</fullName>
    </submittedName>
</protein>
<evidence type="ECO:0000313" key="1">
    <source>
        <dbReference type="EMBL" id="MDT0555470.1"/>
    </source>
</evidence>
<accession>A0ABU2YBA3</accession>
<name>A0ABU2YBA3_9FLAO</name>
<evidence type="ECO:0000313" key="2">
    <source>
        <dbReference type="Proteomes" id="UP001254488"/>
    </source>
</evidence>
<dbReference type="Gene3D" id="3.40.50.720">
    <property type="entry name" value="NAD(P)-binding Rossmann-like Domain"/>
    <property type="match status" value="1"/>
</dbReference>
<dbReference type="InterPro" id="IPR051783">
    <property type="entry name" value="NAD(P)-dependent_oxidoreduct"/>
</dbReference>
<dbReference type="InterPro" id="IPR036291">
    <property type="entry name" value="NAD(P)-bd_dom_sf"/>
</dbReference>
<dbReference type="RefSeq" id="WP_311332420.1">
    <property type="nucleotide sequence ID" value="NZ_JAVRHZ010000002.1"/>
</dbReference>
<dbReference type="PANTHER" id="PTHR48079">
    <property type="entry name" value="PROTEIN YEEZ"/>
    <property type="match status" value="1"/>
</dbReference>
<dbReference type="PANTHER" id="PTHR48079:SF6">
    <property type="entry name" value="NAD(P)-BINDING DOMAIN-CONTAINING PROTEIN-RELATED"/>
    <property type="match status" value="1"/>
</dbReference>
<gene>
    <name evidence="1" type="ORF">RM538_05605</name>
</gene>
<sequence>MNNTIGIAGLGWLGKAFAQHLQTLGYNIKGTVTQVEKASRLQKQGFNAYAVELSESGVTGSVAGFLKNLSVLAIMIPPGLRRNTGANYVLKMKYFLDKISESDIKKVILISSTSVYDDSQGEVSEKDIPIPTTEAAKQLFEVEQLYFNAPFINTSIVRFGGLFGGTRQPVRYLAGRKELSGGDAPVNLIHREDCIGILTQIIQQDAFGHIFNGVIPEHPTKRDYYTKVARQLNVEAPHYKKEEGEVFKKVDSIHLDLVLQYHFKQGLL</sequence>
<proteinExistence type="predicted"/>
<dbReference type="Proteomes" id="UP001254488">
    <property type="component" value="Unassembled WGS sequence"/>
</dbReference>
<reference evidence="1 2" key="1">
    <citation type="submission" date="2023-09" db="EMBL/GenBank/DDBJ databases">
        <authorList>
            <person name="Rey-Velasco X."/>
        </authorList>
    </citation>
    <scope>NUCLEOTIDE SEQUENCE [LARGE SCALE GENOMIC DNA]</scope>
    <source>
        <strain evidence="1 2">W242</strain>
    </source>
</reference>
<dbReference type="EMBL" id="JAVRHZ010000002">
    <property type="protein sequence ID" value="MDT0555470.1"/>
    <property type="molecule type" value="Genomic_DNA"/>
</dbReference>
<keyword evidence="2" id="KW-1185">Reference proteome</keyword>
<organism evidence="1 2">
    <name type="scientific">Patiriisocius hiemis</name>
    <dbReference type="NCBI Taxonomy" id="3075604"/>
    <lineage>
        <taxon>Bacteria</taxon>
        <taxon>Pseudomonadati</taxon>
        <taxon>Bacteroidota</taxon>
        <taxon>Flavobacteriia</taxon>
        <taxon>Flavobacteriales</taxon>
        <taxon>Flavobacteriaceae</taxon>
        <taxon>Patiriisocius</taxon>
    </lineage>
</organism>
<comment type="caution">
    <text evidence="1">The sequence shown here is derived from an EMBL/GenBank/DDBJ whole genome shotgun (WGS) entry which is preliminary data.</text>
</comment>
<dbReference type="SUPFAM" id="SSF51735">
    <property type="entry name" value="NAD(P)-binding Rossmann-fold domains"/>
    <property type="match status" value="1"/>
</dbReference>